<feature type="region of interest" description="Disordered" evidence="2">
    <location>
        <begin position="2913"/>
        <end position="2938"/>
    </location>
</feature>
<feature type="compositionally biased region" description="Pro residues" evidence="2">
    <location>
        <begin position="321"/>
        <end position="332"/>
    </location>
</feature>
<feature type="region of interest" description="Disordered" evidence="2">
    <location>
        <begin position="3355"/>
        <end position="3743"/>
    </location>
</feature>
<feature type="compositionally biased region" description="Basic and acidic residues" evidence="2">
    <location>
        <begin position="3726"/>
        <end position="3740"/>
    </location>
</feature>
<feature type="compositionally biased region" description="Pro residues" evidence="2">
    <location>
        <begin position="291"/>
        <end position="304"/>
    </location>
</feature>
<feature type="compositionally biased region" description="Basic residues" evidence="2">
    <location>
        <begin position="2712"/>
        <end position="2724"/>
    </location>
</feature>
<feature type="region of interest" description="Disordered" evidence="2">
    <location>
        <begin position="1521"/>
        <end position="1644"/>
    </location>
</feature>
<feature type="compositionally biased region" description="Low complexity" evidence="2">
    <location>
        <begin position="2046"/>
        <end position="2070"/>
    </location>
</feature>
<dbReference type="PANTHER" id="PTHR21465">
    <property type="entry name" value="ZINC FINGER PROTEIN 469"/>
    <property type="match status" value="1"/>
</dbReference>
<dbReference type="GO" id="GO:0008270">
    <property type="term" value="F:zinc ion binding"/>
    <property type="evidence" value="ECO:0007669"/>
    <property type="project" value="UniProtKB-KW"/>
</dbReference>
<feature type="compositionally biased region" description="Basic and acidic residues" evidence="2">
    <location>
        <begin position="1096"/>
        <end position="1111"/>
    </location>
</feature>
<feature type="region of interest" description="Disordered" evidence="2">
    <location>
        <begin position="2712"/>
        <end position="2736"/>
    </location>
</feature>
<feature type="compositionally biased region" description="Basic and acidic residues" evidence="2">
    <location>
        <begin position="2474"/>
        <end position="2491"/>
    </location>
</feature>
<feature type="compositionally biased region" description="Basic and acidic residues" evidence="2">
    <location>
        <begin position="1870"/>
        <end position="1883"/>
    </location>
</feature>
<feature type="compositionally biased region" description="Polar residues" evidence="2">
    <location>
        <begin position="98"/>
        <end position="123"/>
    </location>
</feature>
<feature type="compositionally biased region" description="Pro residues" evidence="2">
    <location>
        <begin position="182"/>
        <end position="192"/>
    </location>
</feature>
<evidence type="ECO:0000259" key="3">
    <source>
        <dbReference type="PROSITE" id="PS50157"/>
    </source>
</evidence>
<keyword evidence="1" id="KW-0862">Zinc</keyword>
<dbReference type="Pfam" id="PF00096">
    <property type="entry name" value="zf-C2H2"/>
    <property type="match status" value="1"/>
</dbReference>
<feature type="domain" description="C2H2-type" evidence="3">
    <location>
        <begin position="2328"/>
        <end position="2359"/>
    </location>
</feature>
<evidence type="ECO:0000313" key="4">
    <source>
        <dbReference type="Proteomes" id="UP000245341"/>
    </source>
</evidence>
<protein>
    <submittedName>
        <fullName evidence="5">Zinc finger protein 469</fullName>
    </submittedName>
</protein>
<dbReference type="Gene3D" id="3.30.160.60">
    <property type="entry name" value="Classic Zinc Finger"/>
    <property type="match status" value="2"/>
</dbReference>
<feature type="compositionally biased region" description="Pro residues" evidence="2">
    <location>
        <begin position="2033"/>
        <end position="2045"/>
    </location>
</feature>
<feature type="compositionally biased region" description="Polar residues" evidence="2">
    <location>
        <begin position="160"/>
        <end position="180"/>
    </location>
</feature>
<dbReference type="CTD" id="84627"/>
<gene>
    <name evidence="5" type="primary">ZNF469</name>
</gene>
<feature type="compositionally biased region" description="Basic residues" evidence="2">
    <location>
        <begin position="2343"/>
        <end position="2355"/>
    </location>
</feature>
<feature type="compositionally biased region" description="Basic residues" evidence="2">
    <location>
        <begin position="2492"/>
        <end position="2503"/>
    </location>
</feature>
<feature type="region of interest" description="Disordered" evidence="2">
    <location>
        <begin position="551"/>
        <end position="647"/>
    </location>
</feature>
<dbReference type="RefSeq" id="XP_030884800.1">
    <property type="nucleotide sequence ID" value="XM_031028940.1"/>
</dbReference>
<feature type="region of interest" description="Disordered" evidence="2">
    <location>
        <begin position="280"/>
        <end position="505"/>
    </location>
</feature>
<feature type="domain" description="C2H2-type" evidence="3">
    <location>
        <begin position="3243"/>
        <end position="3272"/>
    </location>
</feature>
<evidence type="ECO:0000256" key="2">
    <source>
        <dbReference type="SAM" id="MobiDB-lite"/>
    </source>
</evidence>
<feature type="region of interest" description="Disordered" evidence="2">
    <location>
        <begin position="1"/>
        <end position="264"/>
    </location>
</feature>
<feature type="region of interest" description="Disordered" evidence="2">
    <location>
        <begin position="748"/>
        <end position="773"/>
    </location>
</feature>
<name>A0A7F8QUK2_LEPWE</name>
<dbReference type="SUPFAM" id="SSF57667">
    <property type="entry name" value="beta-beta-alpha zinc fingers"/>
    <property type="match status" value="1"/>
</dbReference>
<dbReference type="GeneID" id="102750523"/>
<feature type="compositionally biased region" description="Basic and acidic residues" evidence="2">
    <location>
        <begin position="2854"/>
        <end position="2867"/>
    </location>
</feature>
<dbReference type="InterPro" id="IPR039270">
    <property type="entry name" value="ZNF469"/>
</dbReference>
<accession>A0A7F8QUK2</accession>
<feature type="compositionally biased region" description="Pro residues" evidence="2">
    <location>
        <begin position="423"/>
        <end position="432"/>
    </location>
</feature>
<feature type="compositionally biased region" description="Low complexity" evidence="2">
    <location>
        <begin position="577"/>
        <end position="602"/>
    </location>
</feature>
<feature type="compositionally biased region" description="Polar residues" evidence="2">
    <location>
        <begin position="2261"/>
        <end position="2290"/>
    </location>
</feature>
<dbReference type="PROSITE" id="PS00028">
    <property type="entry name" value="ZINC_FINGER_C2H2_1"/>
    <property type="match status" value="5"/>
</dbReference>
<feature type="compositionally biased region" description="Polar residues" evidence="2">
    <location>
        <begin position="3679"/>
        <end position="3692"/>
    </location>
</feature>
<feature type="compositionally biased region" description="Low complexity" evidence="2">
    <location>
        <begin position="614"/>
        <end position="629"/>
    </location>
</feature>
<dbReference type="InterPro" id="IPR013087">
    <property type="entry name" value="Znf_C2H2_type"/>
</dbReference>
<feature type="region of interest" description="Disordered" evidence="2">
    <location>
        <begin position="1724"/>
        <end position="1889"/>
    </location>
</feature>
<feature type="domain" description="C2H2-type" evidence="3">
    <location>
        <begin position="3162"/>
        <end position="3189"/>
    </location>
</feature>
<organism evidence="4 5">
    <name type="scientific">Leptonychotes weddellii</name>
    <name type="common">Weddell seal</name>
    <name type="synonym">Otaria weddellii</name>
    <dbReference type="NCBI Taxonomy" id="9713"/>
    <lineage>
        <taxon>Eukaryota</taxon>
        <taxon>Metazoa</taxon>
        <taxon>Chordata</taxon>
        <taxon>Craniata</taxon>
        <taxon>Vertebrata</taxon>
        <taxon>Euteleostomi</taxon>
        <taxon>Mammalia</taxon>
        <taxon>Eutheria</taxon>
        <taxon>Laurasiatheria</taxon>
        <taxon>Carnivora</taxon>
        <taxon>Caniformia</taxon>
        <taxon>Pinnipedia</taxon>
        <taxon>Phocidae</taxon>
        <taxon>Monachinae</taxon>
        <taxon>Lobodontini</taxon>
        <taxon>Leptonychotes</taxon>
    </lineage>
</organism>
<feature type="compositionally biased region" description="Basic and acidic residues" evidence="2">
    <location>
        <begin position="2444"/>
        <end position="2462"/>
    </location>
</feature>
<feature type="compositionally biased region" description="Basic residues" evidence="2">
    <location>
        <begin position="1073"/>
        <end position="1095"/>
    </location>
</feature>
<dbReference type="SMART" id="SM00355">
    <property type="entry name" value="ZnF_C2H2"/>
    <property type="match status" value="8"/>
</dbReference>
<dbReference type="PROSITE" id="PS50157">
    <property type="entry name" value="ZINC_FINGER_C2H2_2"/>
    <property type="match status" value="4"/>
</dbReference>
<feature type="region of interest" description="Disordered" evidence="2">
    <location>
        <begin position="1312"/>
        <end position="1374"/>
    </location>
</feature>
<feature type="compositionally biased region" description="Basic and acidic residues" evidence="2">
    <location>
        <begin position="3699"/>
        <end position="3710"/>
    </location>
</feature>
<feature type="region of interest" description="Disordered" evidence="2">
    <location>
        <begin position="3058"/>
        <end position="3144"/>
    </location>
</feature>
<feature type="compositionally biased region" description="Polar residues" evidence="2">
    <location>
        <begin position="3115"/>
        <end position="3136"/>
    </location>
</feature>
<feature type="region of interest" description="Disordered" evidence="2">
    <location>
        <begin position="2846"/>
        <end position="2868"/>
    </location>
</feature>
<dbReference type="Proteomes" id="UP000245341">
    <property type="component" value="Unplaced"/>
</dbReference>
<feature type="region of interest" description="Disordered" evidence="2">
    <location>
        <begin position="1949"/>
        <end position="2690"/>
    </location>
</feature>
<keyword evidence="1" id="KW-0863">Zinc-finger</keyword>
<proteinExistence type="predicted"/>
<feature type="compositionally biased region" description="Pro residues" evidence="2">
    <location>
        <begin position="142"/>
        <end position="153"/>
    </location>
</feature>
<keyword evidence="1" id="KW-0479">Metal-binding</keyword>
<dbReference type="PANTHER" id="PTHR21465:SF2">
    <property type="entry name" value="ZINC FINGER PROTEIN 469"/>
    <property type="match status" value="1"/>
</dbReference>
<feature type="compositionally biased region" description="Low complexity" evidence="2">
    <location>
        <begin position="3403"/>
        <end position="3419"/>
    </location>
</feature>
<sequence length="3772" mass="394446">MPGEQPHRAPPPTMTRDLQPCQTAGGTGGSAQPPGEDGTPASRNAKATGNRAQAVEPPESQPWQAGEVEPKAPLLRTQSLSSPPGKGGSPRAPPGRSHTQAVTQQARRADGSPQQLYNLNISGSRARPTLDKTPEGPQGEDPGPPEAKAPPTPEELSFQRCFQETPSSFTSTDYTSPNATSGPPPLRAPPGSRPASYSGFQAGGADSWPPAVENSFPGARFEVPAAKPEPFPEGDGPRAASFQYPFQALHGPGPKPFPEDTVPPEYGERALVFAFGQPRGAWPEEAVGPGYPLPARPAPQPPACYPGRPGLDPPSDLGCAPPQPGAAPPAPSPFSESTATFPDSLHKSLTKALPERPPSAHDDRLGSPRGPPNSLSQRHFPGQTYGSPGASGVGTSPGSLDTELATPGPLPTRLPQLWDPAAAPYPTPPLGPPATTRNAFFEGQASLGPRLGLPRSPPLPWPQVLPATGPSPHRMEVLSQLPFPAGAPEWQGGGQGALGAAGKTPGPVEKVAVLRNSPGRRGGGSPGLFAYNGLKDPGAQPLFFGVAQSQVSPRATPGLPPPRVVGASPCESPLPSPATNTASNSSCSSLSPLSGSPANPSSEESQAPGPRGPPAFFHGPAHPPETSSPYPSPEPPHTVPMHYQPEPTGAFPFPAAEGLGAEGTFKCLEEAPFAGSGPEVGSGGGLEGFPREPPPYPAHHFPLSSASLDQLDVLLTCRQCDQNYSSLAAFLGHRQFCRALLARAKDGLPGPPATPKAPAGGNPSLLSHPRTGPFLLGGDFRADSKEDPLRTSFLPGLATAPFPLPAADLDPEDDAKLDSLITEALNGLGYQSDNPEIDSSFIDVFTDEEPSGPRGPGAGQPPKTRVGTMPENKAQPPFRGKAALQEPRAPCPGNAGCLARSRPKTRSLGPAPTEADGAGLASQQRRGKRFKLLQKDLNTSSSTKSRKGPLAACLRPRRKGPGAEAPLPCPRDLRSPAARSLAAPARQALPVETRSSQRLRLSPGQDSRRRRLRGGTWSKELIHKIVQQKNKHHRRPGQRLPLGPSRPAPSSTEQGLPELTCASESEEEDRSRPHPHGSRLRGRPRQGCRRWCRGTKQKEVDVTPGPKEDGGLQKPRTVVRQEATQVRGSPSPEEGASKHLLQVPASAKTPEENRLALDSPGETKHPGTAEELPPDATELPREPPSSSPASCREGSPCPPAPEPPEPGREDPQVSHGSLPGATQCTEPPTSRDTEDPPAYPPGELLVPVTHASDTAYLESGALFLKTPDLGCGPALLNGDSVGLPLAKKGPQPYSSLPSKLFLGPKDLPGCLQEDLYSKPLAPDAPPAGSTRLPQDGVDASALEPKPPRSTPYATHGGPSKAESPLTLESAPLFPGLPVGRFDPPAYSSLSRSRDTHSLLVCADPPPRRPQLEPPYSPLLPNKSWSLLEESPVLASHMGHLPDLLGEKAFSRRCPGERAVATSPPLLPGRLSEWGLTFMGNLSEDELEIKRLVAELESQLQSKGVPEAPELPCVAGQVGRTHVGTGAPLSTHQAASPPRDTLSEADLTGLGELTPCPEGAETAVATREGGPGSTREEWPSPHPGEAALSPPAHSEGASGAPGTLSGADRNFQAVQRARVSETGPPKPEGDCGVHAEVSLPGSGELFKPPLDVRSLAKCSPSREPLRPKNNGAAKMQPSHTLLLPPCSQAGGPCQEPPEREAFGSPLAHLAPGLVPQGATLSCGISHSDTPKGYSVSRAGQPEGAGLPHAGAGGPGLKGNEESVAVGASPSPACVPNSSPGRRPQDPATSPLCQLQLLVARAAGKEEDALGSQGPPPADTQSPRCSEPSDLEGDSVEGGDVACSPTQDVPAAARCQLGPEADGHLDSLGQAEKPEDQDRASRLQPDKWGSPVGLDNLLMVSADAETALDQLGGQLQGNGLVLGLQKEAWATPSPTSPDAESSVPALVAAHVQNGPEARTSEEVASPGLEKQPLLAGDSPAPHIGDLTTCVPLPASAATSIPFGLEPLPQEDPPTGPSGGLRGLLPAAPSCGDPASPQPLPAPSPARPAPQRADGTPASTDAGAGPPAAAPPSLRTSPCGFKESLAHHPLLGNHGPLQDPPSGQPGFISVFTPAQGEDRPEGSMSGSLESSRKEKPRSCPASVTCSPPVRPTSPRGTMNAPALPDIPTTDGTEPVRGPGVNHPDRHGGGAPPHTSPSRMPTGPASPDPPGNGEGQGVTAVPADPSTRGPTGPDSWACQEGEAGASHSGAMTAPGADTTDPAITCPSTELRQGRTTSPSSTAQDSRPSSPQSVRTVHCTPQRDPLSPQGTRQKPVSTDTGPREDRAPGRRPATCEVCAASFRSRPGLSRHKARKHRLHRGPPTPPGPRPQASQPPGKESRRAPGKKPRQVQSGPSHAIGPRPDRGAEASEDASGPQTARGLRAGDTLGCSPSREPHPPGPGEPGVDMRPAEPRKQGRLVRDKRSPKQADQGGSQRRGRAPEDVPSKSEGKSQEKGRKPRARRFRKARSPPVCPGVISDRSRRGPSTTTASPPGPPGGPLSARAQPDADASWPSVTENTVDTDPEETPAQRSPGDWMARAEGMQWAPPGDGPGGQKTAVARGCWGPREAGTLDVYKELSWAAGTEPAGDRRAAESRSGQGVGEGHRRPASPPGPRETGSCPPSPLHNPEAQVRVQERAGATPEAPSPGLGDSLSVFDDEASFSQLFPLGDRLTRKKNPRVYGRRCKKPRAPPPLEPHGEVGGSVMLASTRLPTDLSDSGSLCLSHEDPWGDEATGLPESFLLEGFLSSKVPGIDPWAPSPSLWALEADPEVDCAEGVPPRHAEDHRSENIPELHMVPASWRDLDLQAPAEGMASSLGDKSPEPPDLEQEHYDSGLPGNAVDLEMLSAKLEVRDLCFLTPCDDPVGVLSTSFLDFGATVSPQEPQSPRVAGAAGAGGAPGREQHAKARRASYKCKVCFQHFGGLGELDLHKLAHSPTPPPTCYMCVERRFGSRELLREHLQEKHVQSKAGRWACGMCLREVADVWMYNEHLREHALRFARKGQGRGPLGDWEGGRSVARFLGSITGQASRPSGGRRSTGRSGGGPAEASGRRQGPGRDFQRDRVKPKPPAHDSPDRALADSSPTACGNPSLPSGPCETSPSLSPEPCSGSEPLLQALPVHQGCKDPSRDCHHCGKRFPKPFKLQRHLAVHSPQRVYLCPQCPRVYPEPQALRAHLGRAHGVRGALELPHTPLYACELCADVTHISKRSFVCSSCNYTFAKKEQFDRHMDKHLRGGQQPFTFRGVRRPGAPGQKAPAREGTLPSKRRRVAAPGANGPLSWGRSPPQSEGSLAALLRPCPEAAPGTTKGQPRTPERPVEPVAHLVTGGDVPSDLQELPPPALSPFPAASADGQGVHKPDGALGRSEGEASPGSPGPLLQQALPLGGSVPRPGARGQDVEEKRATGPFSGKRRTPSAPDHCLEAPSLLQKEKQVSTGHMVPEGGTGGPSHKGSAIKPWGCRSSSKDRSAWLTPSKAPRFPVQPKKVTASPTPRELAHGTEDRPKPTTLKARPSPNSQGGGGPRHSTKTAGGSQPQPASGQLQSETATTPAKPSCPGQGPAPDKHPPRAKGSPKGPREAGDQGPRGNPGTREDREVSEKKRKGRAPGPSRSDSVGSLGRARLVPEKPPRAPRKQATPSRVLPTKARPGSRNSTMPPQHSEQGQAGPRHTHGDCRRSKEGQGKACPQGRPLHRPPKRDRAVHGAEPADPRACRTAASQNDLLSQLFGQRLTSFKIPLKKDPPE</sequence>
<dbReference type="OrthoDB" id="9897853at2759"/>
<keyword evidence="4" id="KW-1185">Reference proteome</keyword>
<feature type="domain" description="C2H2-type" evidence="3">
    <location>
        <begin position="2946"/>
        <end position="2973"/>
    </location>
</feature>
<feature type="compositionally biased region" description="Basic and acidic residues" evidence="2">
    <location>
        <begin position="3525"/>
        <end position="3535"/>
    </location>
</feature>
<evidence type="ECO:0000313" key="5">
    <source>
        <dbReference type="RefSeq" id="XP_030884800.1"/>
    </source>
</evidence>
<feature type="compositionally biased region" description="Low complexity" evidence="2">
    <location>
        <begin position="975"/>
        <end position="990"/>
    </location>
</feature>
<feature type="compositionally biased region" description="Basic and acidic residues" evidence="2">
    <location>
        <begin position="1149"/>
        <end position="1168"/>
    </location>
</feature>
<feature type="region of interest" description="Disordered" evidence="2">
    <location>
        <begin position="846"/>
        <end position="1245"/>
    </location>
</feature>
<dbReference type="InterPro" id="IPR036236">
    <property type="entry name" value="Znf_C2H2_sf"/>
</dbReference>
<feature type="compositionally biased region" description="Polar residues" evidence="2">
    <location>
        <begin position="41"/>
        <end position="51"/>
    </location>
</feature>
<feature type="compositionally biased region" description="Basic and acidic residues" evidence="2">
    <location>
        <begin position="3092"/>
        <end position="3112"/>
    </location>
</feature>
<feature type="compositionally biased region" description="Polar residues" evidence="2">
    <location>
        <begin position="3558"/>
        <end position="3581"/>
    </location>
</feature>
<feature type="region of interest" description="Disordered" evidence="2">
    <location>
        <begin position="3268"/>
        <end position="3323"/>
    </location>
</feature>
<dbReference type="KEGG" id="lww:102750523"/>
<reference evidence="5" key="1">
    <citation type="submission" date="2025-08" db="UniProtKB">
        <authorList>
            <consortium name="RefSeq"/>
        </authorList>
    </citation>
    <scope>IDENTIFICATION</scope>
    <source>
        <tissue evidence="5">Liver</tissue>
    </source>
</reference>
<evidence type="ECO:0000256" key="1">
    <source>
        <dbReference type="PROSITE-ProRule" id="PRU00042"/>
    </source>
</evidence>
<feature type="compositionally biased region" description="Polar residues" evidence="2">
    <location>
        <begin position="2303"/>
        <end position="2315"/>
    </location>
</feature>